<dbReference type="Gene3D" id="3.40.50.300">
    <property type="entry name" value="P-loop containing nucleotide triphosphate hydrolases"/>
    <property type="match status" value="2"/>
</dbReference>
<dbReference type="RefSeq" id="XP_026298450.1">
    <property type="nucleotide sequence ID" value="XM_026442665.1"/>
</dbReference>
<evidence type="ECO:0000313" key="11">
    <source>
        <dbReference type="RefSeq" id="XP_026298450.1"/>
    </source>
</evidence>
<dbReference type="AlphaFoldDB" id="A0A7M7MNE6"/>
<dbReference type="PANTHER" id="PTHR22655">
    <property type="entry name" value="ATP-DEPENDENT RNA HELICASE TDRD12-RELATED"/>
    <property type="match status" value="1"/>
</dbReference>
<evidence type="ECO:0000256" key="2">
    <source>
        <dbReference type="ARBA" id="ARBA00022737"/>
    </source>
</evidence>
<evidence type="ECO:0000256" key="5">
    <source>
        <dbReference type="ARBA" id="ARBA00022806"/>
    </source>
</evidence>
<evidence type="ECO:0000313" key="9">
    <source>
        <dbReference type="EnsemblMetazoa" id="XP_026298450"/>
    </source>
</evidence>
<keyword evidence="10" id="KW-1185">Reference proteome</keyword>
<keyword evidence="6" id="KW-0067">ATP-binding</keyword>
<accession>A0A7M7MNE6</accession>
<reference evidence="9" key="1">
    <citation type="submission" date="2021-01" db="UniProtKB">
        <authorList>
            <consortium name="EnsemblMetazoa"/>
        </authorList>
    </citation>
    <scope>IDENTIFICATION</scope>
    <source>
        <strain evidence="9">DH4</strain>
    </source>
</reference>
<evidence type="ECO:0000259" key="8">
    <source>
        <dbReference type="PROSITE" id="PS51194"/>
    </source>
</evidence>
<dbReference type="GO" id="GO:0042078">
    <property type="term" value="P:germ-line stem cell division"/>
    <property type="evidence" value="ECO:0007669"/>
    <property type="project" value="TreeGrafter"/>
</dbReference>
<dbReference type="InterPro" id="IPR011545">
    <property type="entry name" value="DEAD/DEAH_box_helicase_dom"/>
</dbReference>
<dbReference type="EC" id="3.6.4.13" evidence="1"/>
<keyword evidence="3" id="KW-0547">Nucleotide-binding</keyword>
<evidence type="ECO:0000256" key="4">
    <source>
        <dbReference type="ARBA" id="ARBA00022801"/>
    </source>
</evidence>
<keyword evidence="4" id="KW-0378">Hydrolase</keyword>
<organism evidence="9">
    <name type="scientific">Apis mellifera</name>
    <name type="common">Honeybee</name>
    <dbReference type="NCBI Taxonomy" id="7460"/>
    <lineage>
        <taxon>Eukaryota</taxon>
        <taxon>Metazoa</taxon>
        <taxon>Ecdysozoa</taxon>
        <taxon>Arthropoda</taxon>
        <taxon>Hexapoda</taxon>
        <taxon>Insecta</taxon>
        <taxon>Pterygota</taxon>
        <taxon>Neoptera</taxon>
        <taxon>Endopterygota</taxon>
        <taxon>Hymenoptera</taxon>
        <taxon>Apocrita</taxon>
        <taxon>Aculeata</taxon>
        <taxon>Apoidea</taxon>
        <taxon>Anthophila</taxon>
        <taxon>Apidae</taxon>
        <taxon>Apis</taxon>
    </lineage>
</organism>
<dbReference type="InterPro" id="IPR027417">
    <property type="entry name" value="P-loop_NTPase"/>
</dbReference>
<dbReference type="GO" id="GO:0003676">
    <property type="term" value="F:nucleic acid binding"/>
    <property type="evidence" value="ECO:0007669"/>
    <property type="project" value="InterPro"/>
</dbReference>
<gene>
    <name evidence="11" type="primary">LOC100576436</name>
</gene>
<comment type="catalytic activity">
    <reaction evidence="7">
        <text>ATP + H2O = ADP + phosphate + H(+)</text>
        <dbReference type="Rhea" id="RHEA:13065"/>
        <dbReference type="ChEBI" id="CHEBI:15377"/>
        <dbReference type="ChEBI" id="CHEBI:15378"/>
        <dbReference type="ChEBI" id="CHEBI:30616"/>
        <dbReference type="ChEBI" id="CHEBI:43474"/>
        <dbReference type="ChEBI" id="CHEBI:456216"/>
        <dbReference type="EC" id="3.6.4.13"/>
    </reaction>
</comment>
<dbReference type="GO" id="GO:0003724">
    <property type="term" value="F:RNA helicase activity"/>
    <property type="evidence" value="ECO:0007669"/>
    <property type="project" value="UniProtKB-EC"/>
</dbReference>
<dbReference type="EnsemblMetazoa" id="XM_026442665">
    <property type="protein sequence ID" value="XP_026298450"/>
    <property type="gene ID" value="LOC100576436"/>
</dbReference>
<keyword evidence="2" id="KW-0677">Repeat</keyword>
<dbReference type="InterPro" id="IPR001650">
    <property type="entry name" value="Helicase_C-like"/>
</dbReference>
<evidence type="ECO:0000256" key="6">
    <source>
        <dbReference type="ARBA" id="ARBA00022840"/>
    </source>
</evidence>
<evidence type="ECO:0000256" key="1">
    <source>
        <dbReference type="ARBA" id="ARBA00012552"/>
    </source>
</evidence>
<sequence>MLPPTVTVIKVTNVLTPYIIRICEIKHYNEKLNSINKKLFKKKEIFKTIKKYSEPKIGDAVIVYNKLHTTFDFPGWLSRGHIYSIGNLKDTYNIFLSDHGICVVLKKEDFVICSTDIITEEYLSFTAGLYNVLPADVKYDFSMHNKTLTILDEWSTSAIEYTKELISASDTIYFDYLVSDQYGRYYGEFYLNIKNNIIRLSEILVLNHYAVYLDKEFLQNYEKIRSIAAINGKSERSLVAEMFNGCQILISTPTFLVRFMNRNEKLINFKNLRYLILDGGDIILNKYYDSVNHLFKKYNIISNTELKNKMLQIIITATHWTPQLKKVAFILMDNPYICIASFLEAAIFKSVHINIYVINSKKKNEKLLDLLNNGYSYTRTIIICTNNNEAEELYNFLQKHVEILLAHGNMNFFQLQDIKQCWNVCISGSYPILICTDDILSDIDITNVTWLIHYSIPLHSKTQFNFRFSTLIENLQMENCNCKVTIMMDENNDIQFLHIMKIMQRMNIIIPQNILENIKFITNALEKKKENYPICDNIKSWGFCNKQVSCAFRHKIISKIDIPLTNIQINDKVKFRVVSILDATHVSARIISYIKFDTLEEIEFPNTQYMLINKSIQEYYSCAKNRKKCEIIDIGCICGLEEPVDTFKRVQILHIERENKTGNPKYVNVKCIDNGVILNKVNVYNLLYMPKELIKYPIQVFEVFLVGIAPHDDEYIWNNCAIDAVYEWFKENVDNRSYVIGTVNLHLGNTIWVDSLNVGTKLIGYKDLIGSSIKTELLLKDHAVKNDKHLNQMYQLCRDAGFLQINGYDLNL</sequence>
<feature type="domain" description="Helicase C-terminal" evidence="8">
    <location>
        <begin position="370"/>
        <end position="522"/>
    </location>
</feature>
<dbReference type="SUPFAM" id="SSF52540">
    <property type="entry name" value="P-loop containing nucleoside triphosphate hydrolases"/>
    <property type="match status" value="1"/>
</dbReference>
<dbReference type="Pfam" id="PF00271">
    <property type="entry name" value="Helicase_C"/>
    <property type="match status" value="1"/>
</dbReference>
<protein>
    <recommendedName>
        <fullName evidence="1">RNA helicase</fullName>
        <ecNumber evidence="1">3.6.4.13</ecNumber>
    </recommendedName>
</protein>
<dbReference type="OrthoDB" id="249932at2759"/>
<dbReference type="SUPFAM" id="SSF63748">
    <property type="entry name" value="Tudor/PWWP/MBT"/>
    <property type="match status" value="1"/>
</dbReference>
<dbReference type="GO" id="GO:0005524">
    <property type="term" value="F:ATP binding"/>
    <property type="evidence" value="ECO:0007669"/>
    <property type="project" value="UniProtKB-KW"/>
</dbReference>
<dbReference type="CDD" id="cd20435">
    <property type="entry name" value="Tudor_TDRD12_rpt2"/>
    <property type="match status" value="1"/>
</dbReference>
<name>A0A7M7MNE6_APIME</name>
<dbReference type="KEGG" id="ame:100576436"/>
<evidence type="ECO:0000256" key="3">
    <source>
        <dbReference type="ARBA" id="ARBA00022741"/>
    </source>
</evidence>
<dbReference type="PROSITE" id="PS51194">
    <property type="entry name" value="HELICASE_CTER"/>
    <property type="match status" value="1"/>
</dbReference>
<dbReference type="Pfam" id="PF00270">
    <property type="entry name" value="DEAD"/>
    <property type="match status" value="1"/>
</dbReference>
<dbReference type="GeneID" id="100576436"/>
<evidence type="ECO:0000256" key="7">
    <source>
        <dbReference type="ARBA" id="ARBA00047984"/>
    </source>
</evidence>
<evidence type="ECO:0000313" key="10">
    <source>
        <dbReference type="Proteomes" id="UP000005203"/>
    </source>
</evidence>
<dbReference type="Proteomes" id="UP000005203">
    <property type="component" value="Linkage group LG9"/>
</dbReference>
<dbReference type="GO" id="GO:0016787">
    <property type="term" value="F:hydrolase activity"/>
    <property type="evidence" value="ECO:0007669"/>
    <property type="project" value="UniProtKB-KW"/>
</dbReference>
<keyword evidence="5 11" id="KW-0347">Helicase</keyword>
<reference evidence="11" key="2">
    <citation type="submission" date="2025-04" db="UniProtKB">
        <authorList>
            <consortium name="RefSeq"/>
        </authorList>
    </citation>
    <scope>IDENTIFICATION</scope>
    <source>
        <strain evidence="11">DH4</strain>
        <tissue evidence="11">Whole body</tissue>
    </source>
</reference>
<dbReference type="Gene3D" id="2.30.30.140">
    <property type="match status" value="1"/>
</dbReference>
<proteinExistence type="predicted"/>
<accession>A0A8B8H390</accession>
<dbReference type="PANTHER" id="PTHR22655:SF2">
    <property type="entry name" value="ATP-DEPENDENT RNA HELICASE TDRD12-RELATED"/>
    <property type="match status" value="1"/>
</dbReference>